<keyword evidence="1" id="KW-0677">Repeat</keyword>
<dbReference type="OrthoDB" id="443402at2759"/>
<keyword evidence="6" id="KW-1185">Reference proteome</keyword>
<dbReference type="SUPFAM" id="SSF52540">
    <property type="entry name" value="P-loop containing nucleoside triphosphate hydrolases"/>
    <property type="match status" value="1"/>
</dbReference>
<dbReference type="STRING" id="2010991.A0A3M2S3X2"/>
<gene>
    <name evidence="5" type="ORF">CDV36_008121</name>
</gene>
<dbReference type="InterPro" id="IPR056693">
    <property type="entry name" value="DUF7791"/>
</dbReference>
<evidence type="ECO:0000313" key="6">
    <source>
        <dbReference type="Proteomes" id="UP000277212"/>
    </source>
</evidence>
<reference evidence="5 6" key="1">
    <citation type="submission" date="2017-06" db="EMBL/GenBank/DDBJ databases">
        <title>Comparative genomic analysis of Ambrosia Fusariam Clade fungi.</title>
        <authorList>
            <person name="Stajich J.E."/>
            <person name="Carrillo J."/>
            <person name="Kijimoto T."/>
            <person name="Eskalen A."/>
            <person name="O'Donnell K."/>
            <person name="Kasson M."/>
        </authorList>
    </citation>
    <scope>NUCLEOTIDE SEQUENCE [LARGE SCALE GENOMIC DNA]</scope>
    <source>
        <strain evidence="5">UCR3666</strain>
    </source>
</reference>
<proteinExistence type="predicted"/>
<dbReference type="Pfam" id="PF25053">
    <property type="entry name" value="DUF7791"/>
    <property type="match status" value="1"/>
</dbReference>
<dbReference type="Pfam" id="PF24883">
    <property type="entry name" value="NPHP3_N"/>
    <property type="match status" value="1"/>
</dbReference>
<dbReference type="PANTHER" id="PTHR10039:SF5">
    <property type="entry name" value="NACHT DOMAIN-CONTAINING PROTEIN"/>
    <property type="match status" value="1"/>
</dbReference>
<dbReference type="Gene3D" id="3.40.50.300">
    <property type="entry name" value="P-loop containing nucleotide triphosphate hydrolases"/>
    <property type="match status" value="1"/>
</dbReference>
<accession>A0A3M2S3X2</accession>
<dbReference type="AlphaFoldDB" id="A0A3M2S3X2"/>
<dbReference type="EMBL" id="NKUJ01000142">
    <property type="protein sequence ID" value="RMJ12251.1"/>
    <property type="molecule type" value="Genomic_DNA"/>
</dbReference>
<dbReference type="Proteomes" id="UP000277212">
    <property type="component" value="Unassembled WGS sequence"/>
</dbReference>
<feature type="coiled-coil region" evidence="2">
    <location>
        <begin position="77"/>
        <end position="140"/>
    </location>
</feature>
<evidence type="ECO:0000259" key="3">
    <source>
        <dbReference type="Pfam" id="PF24883"/>
    </source>
</evidence>
<evidence type="ECO:0000313" key="5">
    <source>
        <dbReference type="EMBL" id="RMJ12251.1"/>
    </source>
</evidence>
<evidence type="ECO:0000256" key="1">
    <source>
        <dbReference type="ARBA" id="ARBA00022737"/>
    </source>
</evidence>
<dbReference type="InterPro" id="IPR027417">
    <property type="entry name" value="P-loop_NTPase"/>
</dbReference>
<name>A0A3M2S3X2_9HYPO</name>
<comment type="caution">
    <text evidence="5">The sequence shown here is derived from an EMBL/GenBank/DDBJ whole genome shotgun (WGS) entry which is preliminary data.</text>
</comment>
<protein>
    <submittedName>
        <fullName evidence="5">Uncharacterized protein</fullName>
    </submittedName>
</protein>
<sequence length="900" mass="102548">MDGISLAASIIQIIDVSSRVVAKGIDIYQSADGQLTEHGEIDHVTRALSSSARRIRKSIAANRPPCTDAEVEQLRLAADCQQIANELLKALERLKRRGGRPGKWTSLRQGLKTVWNEDKIASLERRLDRYRQQMIESILETLRTQTEASAAQQSTIIQGIKNIQHGQRKLQEVQVDIGRQFFQEIRRNVGKADGERWRKDLLGAIHQKSSPRLRSLAQSPKRKEIRRWLIKSLKFKEMEDREIRITKASKETFKWIYEAPTANIRPWASFRAFLEQKDGGMYWITGKPGSGKSTLMKYLQHNNRTFDLLRQWAPEGVTVSAFYFWNSGIGMQMSVEGLLRTLLAKCLEQLPRNVVEQVFPGRWEALRLLGEDDTPWTWHELSLALQKLVLSVCRDRKFFFLIDGLDEFSGDHAALTDLILDLVSSAPNIKVCVASRPWVDFEDAFRSKPHLMLQDLTKRDIQQYIAKTFRESPAFLDLEQRDPWHAEDLLSEIARKAEGVFLWVRLVVKSLLVGMTNGDGIRELRERLERTPSNLEDMFKKMLASMEPSYLEHASQLFQIHRASQGPLPLSIMAFADLEDQDEVLQRVLWPLTHSNLVARCRHMKRKLSSRCKGLLEIESLPMPGQQRDTDDGTDGNNNSLDAIMDCKVQYLHRTVKDFIEAPEIWGWIVATNKEQFDPCVALAKSHLLHLKSMDTTKPIYDEIWDHVVWCISYTKQSELNKGPVQTELMDELDRTATALTRYCQSFDLAEDYSSWGDEETHWTNYGIPAVGTSLAYLMAMCGMSGFLEARLSHDDDPELRYYGDNKTPLLFAVLEDYLVLDRYSAGKSIITASPSKDTIRVLLQKGADPHQLHRGRSALTIAKAMASRGSALSTRPPSLLVENDVVITSGNVLKGIECN</sequence>
<evidence type="ECO:0000256" key="2">
    <source>
        <dbReference type="SAM" id="Coils"/>
    </source>
</evidence>
<organism evidence="5 6">
    <name type="scientific">Fusarium kuroshium</name>
    <dbReference type="NCBI Taxonomy" id="2010991"/>
    <lineage>
        <taxon>Eukaryota</taxon>
        <taxon>Fungi</taxon>
        <taxon>Dikarya</taxon>
        <taxon>Ascomycota</taxon>
        <taxon>Pezizomycotina</taxon>
        <taxon>Sordariomycetes</taxon>
        <taxon>Hypocreomycetidae</taxon>
        <taxon>Hypocreales</taxon>
        <taxon>Nectriaceae</taxon>
        <taxon>Fusarium</taxon>
        <taxon>Fusarium solani species complex</taxon>
    </lineage>
</organism>
<dbReference type="InterPro" id="IPR056884">
    <property type="entry name" value="NPHP3-like_N"/>
</dbReference>
<keyword evidence="2" id="KW-0175">Coiled coil</keyword>
<evidence type="ECO:0000259" key="4">
    <source>
        <dbReference type="Pfam" id="PF25053"/>
    </source>
</evidence>
<feature type="domain" description="Nephrocystin 3-like N-terminal" evidence="3">
    <location>
        <begin position="269"/>
        <end position="436"/>
    </location>
</feature>
<dbReference type="PANTHER" id="PTHR10039">
    <property type="entry name" value="AMELOGENIN"/>
    <property type="match status" value="1"/>
</dbReference>
<feature type="domain" description="DUF7791" evidence="4">
    <location>
        <begin position="545"/>
        <end position="698"/>
    </location>
</feature>